<protein>
    <recommendedName>
        <fullName evidence="3">Sulfotransferase</fullName>
        <ecNumber evidence="3">2.8.2.-</ecNumber>
    </recommendedName>
</protein>
<reference evidence="6" key="1">
    <citation type="submission" date="2013-06" db="EMBL/GenBank/DDBJ databases">
        <authorList>
            <person name="Zhao Q."/>
        </authorList>
    </citation>
    <scope>NUCLEOTIDE SEQUENCE</scope>
    <source>
        <strain evidence="6">cv. W1943</strain>
    </source>
</reference>
<dbReference type="OMA" id="CISKQTH"/>
<dbReference type="AlphaFoldDB" id="A0A0E0RDI8"/>
<dbReference type="HOGENOM" id="CLU_027239_0_0_1"/>
<sequence>MAPSFPLSFAPQSADEATAHKEIYDQLRQTVETFPTAPNSSNSFTYSRHPDGWYTFPEGVVSAMVIKSHLTARTTDIFMVTFPKSGTTWLKTLLHSALHRGANDLAAHSPHQLVPFLETQVFIKDRIPDLSSLPAPRLLMTHIPSQSPWDINEAHRHFCDGVSLFGPYWEHVLGYWRWHTKRPSQVLFLTYEELTTDTLGQLRHLAEFVGCPFMVEEQELGVDRKIVEACAMESLSRLEVNQSGTTDMVDKTYVNNIFFRRGVCGLFMASSFRLSSVTEAADEAKAHKKIYDQLRQVAETFPTAPSGIDVHTAATPTAGT</sequence>
<dbReference type="Proteomes" id="UP000008022">
    <property type="component" value="Unassembled WGS sequence"/>
</dbReference>
<accession>A0A0E0RDI8</accession>
<evidence type="ECO:0000313" key="5">
    <source>
        <dbReference type="EnsemblPlants" id="ORUFI12G02650.1"/>
    </source>
</evidence>
<keyword evidence="6" id="KW-1185">Reference proteome</keyword>
<evidence type="ECO:0000313" key="6">
    <source>
        <dbReference type="Proteomes" id="UP000008022"/>
    </source>
</evidence>
<dbReference type="eggNOG" id="KOG1584">
    <property type="taxonomic scope" value="Eukaryota"/>
</dbReference>
<dbReference type="InterPro" id="IPR027417">
    <property type="entry name" value="P-loop_NTPase"/>
</dbReference>
<dbReference type="InterPro" id="IPR000863">
    <property type="entry name" value="Sulfotransferase_dom"/>
</dbReference>
<keyword evidence="2 3" id="KW-0808">Transferase</keyword>
<dbReference type="Gramene" id="ORUFI12G02650.1">
    <property type="protein sequence ID" value="ORUFI12G02650.1"/>
    <property type="gene ID" value="ORUFI12G02650"/>
</dbReference>
<proteinExistence type="inferred from homology"/>
<dbReference type="PANTHER" id="PTHR11783">
    <property type="entry name" value="SULFOTRANSFERASE SULT"/>
    <property type="match status" value="1"/>
</dbReference>
<dbReference type="EC" id="2.8.2.-" evidence="3"/>
<dbReference type="GO" id="GO:0008146">
    <property type="term" value="F:sulfotransferase activity"/>
    <property type="evidence" value="ECO:0007669"/>
    <property type="project" value="InterPro"/>
</dbReference>
<name>A0A0E0RDI8_ORYRU</name>
<dbReference type="SUPFAM" id="SSF52540">
    <property type="entry name" value="P-loop containing nucleoside triphosphate hydrolases"/>
    <property type="match status" value="1"/>
</dbReference>
<evidence type="ECO:0000256" key="3">
    <source>
        <dbReference type="RuleBase" id="RU361155"/>
    </source>
</evidence>
<feature type="domain" description="Sulfotransferase" evidence="4">
    <location>
        <begin position="151"/>
        <end position="265"/>
    </location>
</feature>
<dbReference type="Gene3D" id="3.40.50.300">
    <property type="entry name" value="P-loop containing nucleotide triphosphate hydrolases"/>
    <property type="match status" value="2"/>
</dbReference>
<dbReference type="Pfam" id="PF00685">
    <property type="entry name" value="Sulfotransfer_1"/>
    <property type="match status" value="2"/>
</dbReference>
<reference evidence="5" key="2">
    <citation type="submission" date="2015-06" db="UniProtKB">
        <authorList>
            <consortium name="EnsemblPlants"/>
        </authorList>
    </citation>
    <scope>IDENTIFICATION</scope>
</reference>
<organism evidence="5 6">
    <name type="scientific">Oryza rufipogon</name>
    <name type="common">Brownbeard rice</name>
    <name type="synonym">Asian wild rice</name>
    <dbReference type="NCBI Taxonomy" id="4529"/>
    <lineage>
        <taxon>Eukaryota</taxon>
        <taxon>Viridiplantae</taxon>
        <taxon>Streptophyta</taxon>
        <taxon>Embryophyta</taxon>
        <taxon>Tracheophyta</taxon>
        <taxon>Spermatophyta</taxon>
        <taxon>Magnoliopsida</taxon>
        <taxon>Liliopsida</taxon>
        <taxon>Poales</taxon>
        <taxon>Poaceae</taxon>
        <taxon>BOP clade</taxon>
        <taxon>Oryzoideae</taxon>
        <taxon>Oryzeae</taxon>
        <taxon>Oryzinae</taxon>
        <taxon>Oryza</taxon>
    </lineage>
</organism>
<dbReference type="EnsemblPlants" id="ORUFI12G02650.1">
    <property type="protein sequence ID" value="ORUFI12G02650.1"/>
    <property type="gene ID" value="ORUFI12G02650"/>
</dbReference>
<evidence type="ECO:0000256" key="2">
    <source>
        <dbReference type="ARBA" id="ARBA00022679"/>
    </source>
</evidence>
<evidence type="ECO:0000259" key="4">
    <source>
        <dbReference type="Pfam" id="PF00685"/>
    </source>
</evidence>
<feature type="domain" description="Sulfotransferase" evidence="4">
    <location>
        <begin position="75"/>
        <end position="146"/>
    </location>
</feature>
<comment type="similarity">
    <text evidence="1 3">Belongs to the sulfotransferase 1 family.</text>
</comment>
<evidence type="ECO:0000256" key="1">
    <source>
        <dbReference type="ARBA" id="ARBA00005771"/>
    </source>
</evidence>